<reference evidence="3" key="1">
    <citation type="submission" date="2020-10" db="EMBL/GenBank/DDBJ databases">
        <authorList>
            <person name="Gilroy R."/>
        </authorList>
    </citation>
    <scope>NUCLEOTIDE SEQUENCE</scope>
    <source>
        <strain evidence="3">CHK154-7741</strain>
    </source>
</reference>
<dbReference type="Proteomes" id="UP000886748">
    <property type="component" value="Unassembled WGS sequence"/>
</dbReference>
<proteinExistence type="inferred from homology"/>
<dbReference type="CDD" id="cd06223">
    <property type="entry name" value="PRTases_typeI"/>
    <property type="match status" value="1"/>
</dbReference>
<dbReference type="EMBL" id="DVOD01000055">
    <property type="protein sequence ID" value="HIU92991.1"/>
    <property type="molecule type" value="Genomic_DNA"/>
</dbReference>
<evidence type="ECO:0000259" key="2">
    <source>
        <dbReference type="Pfam" id="PF00156"/>
    </source>
</evidence>
<dbReference type="PANTHER" id="PTHR47505:SF1">
    <property type="entry name" value="DNA UTILIZATION PROTEIN YHGH"/>
    <property type="match status" value="1"/>
</dbReference>
<evidence type="ECO:0000313" key="3">
    <source>
        <dbReference type="EMBL" id="HIU92991.1"/>
    </source>
</evidence>
<accession>A0A9D1N135</accession>
<dbReference type="InterPro" id="IPR051910">
    <property type="entry name" value="ComF/GntX_DNA_util-trans"/>
</dbReference>
<protein>
    <submittedName>
        <fullName evidence="3">ComF family protein</fullName>
    </submittedName>
</protein>
<organism evidence="3 4">
    <name type="scientific">Candidatus Limenecus avicola</name>
    <dbReference type="NCBI Taxonomy" id="2840847"/>
    <lineage>
        <taxon>Bacteria</taxon>
        <taxon>Bacillati</taxon>
        <taxon>Bacillota</taxon>
        <taxon>Clostridia</taxon>
        <taxon>Eubacteriales</taxon>
        <taxon>Clostridiaceae</taxon>
        <taxon>Clostridiaceae incertae sedis</taxon>
        <taxon>Candidatus Limenecus</taxon>
    </lineage>
</organism>
<feature type="domain" description="Phosphoribosyltransferase" evidence="2">
    <location>
        <begin position="110"/>
        <end position="172"/>
    </location>
</feature>
<name>A0A9D1N135_9CLOT</name>
<sequence length="182" mass="21250">MPTKPVKIINNADVYSMTIYTGIIMKMIRGLKYHRKKDLAYYHAKLMYDYWKELHEDKEEYIIVPVPMHKTREKQRGYNHMNLIAQEFAKLSGYEINTNLIYRTKNTTPQYALSKEERESNLKNAFGINTKNIKLLRGKKILILDDIITTGTTISEMVSTLRSADYHVVKAFTASCSEFNIN</sequence>
<dbReference type="SUPFAM" id="SSF53271">
    <property type="entry name" value="PRTase-like"/>
    <property type="match status" value="1"/>
</dbReference>
<reference evidence="3" key="2">
    <citation type="journal article" date="2021" name="PeerJ">
        <title>Extensive microbial diversity within the chicken gut microbiome revealed by metagenomics and culture.</title>
        <authorList>
            <person name="Gilroy R."/>
            <person name="Ravi A."/>
            <person name="Getino M."/>
            <person name="Pursley I."/>
            <person name="Horton D.L."/>
            <person name="Alikhan N.F."/>
            <person name="Baker D."/>
            <person name="Gharbi K."/>
            <person name="Hall N."/>
            <person name="Watson M."/>
            <person name="Adriaenssens E.M."/>
            <person name="Foster-Nyarko E."/>
            <person name="Jarju S."/>
            <person name="Secka A."/>
            <person name="Antonio M."/>
            <person name="Oren A."/>
            <person name="Chaudhuri R.R."/>
            <person name="La Ragione R."/>
            <person name="Hildebrand F."/>
            <person name="Pallen M.J."/>
        </authorList>
    </citation>
    <scope>NUCLEOTIDE SEQUENCE</scope>
    <source>
        <strain evidence="3">CHK154-7741</strain>
    </source>
</reference>
<dbReference type="InterPro" id="IPR029057">
    <property type="entry name" value="PRTase-like"/>
</dbReference>
<comment type="similarity">
    <text evidence="1">Belongs to the ComF/GntX family.</text>
</comment>
<dbReference type="Gene3D" id="3.40.50.2020">
    <property type="match status" value="1"/>
</dbReference>
<evidence type="ECO:0000256" key="1">
    <source>
        <dbReference type="ARBA" id="ARBA00008007"/>
    </source>
</evidence>
<dbReference type="Pfam" id="PF00156">
    <property type="entry name" value="Pribosyltran"/>
    <property type="match status" value="1"/>
</dbReference>
<evidence type="ECO:0000313" key="4">
    <source>
        <dbReference type="Proteomes" id="UP000886748"/>
    </source>
</evidence>
<comment type="caution">
    <text evidence="3">The sequence shown here is derived from an EMBL/GenBank/DDBJ whole genome shotgun (WGS) entry which is preliminary data.</text>
</comment>
<dbReference type="AlphaFoldDB" id="A0A9D1N135"/>
<gene>
    <name evidence="3" type="ORF">IAD26_07655</name>
</gene>
<dbReference type="InterPro" id="IPR000836">
    <property type="entry name" value="PRTase_dom"/>
</dbReference>
<dbReference type="PANTHER" id="PTHR47505">
    <property type="entry name" value="DNA UTILIZATION PROTEIN YHGH"/>
    <property type="match status" value="1"/>
</dbReference>